<sequence length="232" mass="26337">MTAFSRQTFADLYDEDSGETYEDLEFVRCKFRSCALSMARTPDTRTTVRRVTLRDCESSWCFVMSPILEEVTIDGLKSGSNPLFTQGALFHRTTLTGKFDSVVISPRADPVTYPDANGSLFDEAREEFYSRIDWALDIRHVEARSLEIYDVPASLVRRDPETQAVVLRESAAREDAWRSLDLGETWWPQVLETMLAQNYDQAILVTPLRDRHAAAFIDGIRKLRAAGVAEPT</sequence>
<accession>A0A075UWR7</accession>
<reference evidence="1 2" key="1">
    <citation type="journal article" date="2014" name="J. Biotechnol.">
        <title>Complete genome sequence of the actinobacterium Amycolatopsis japonica MG417-CF17(T) (=DSM 44213T) producing (S,S)-N,N'-ethylenediaminedisuccinic acid.</title>
        <authorList>
            <person name="Stegmann E."/>
            <person name="Albersmeier A."/>
            <person name="Spohn M."/>
            <person name="Gert H."/>
            <person name="Weber T."/>
            <person name="Wohlleben W."/>
            <person name="Kalinowski J."/>
            <person name="Ruckert C."/>
        </authorList>
    </citation>
    <scope>NUCLEOTIDE SEQUENCE [LARGE SCALE GENOMIC DNA]</scope>
    <source>
        <strain evidence="2">MG417-CF17 (DSM 44213)</strain>
    </source>
</reference>
<dbReference type="RefSeq" id="WP_038515071.1">
    <property type="nucleotide sequence ID" value="NZ_CP008953.1"/>
</dbReference>
<organism evidence="1 2">
    <name type="scientific">Amycolatopsis japonica</name>
    <dbReference type="NCBI Taxonomy" id="208439"/>
    <lineage>
        <taxon>Bacteria</taxon>
        <taxon>Bacillati</taxon>
        <taxon>Actinomycetota</taxon>
        <taxon>Actinomycetes</taxon>
        <taxon>Pseudonocardiales</taxon>
        <taxon>Pseudonocardiaceae</taxon>
        <taxon>Amycolatopsis</taxon>
        <taxon>Amycolatopsis japonica group</taxon>
    </lineage>
</organism>
<dbReference type="eggNOG" id="ENOG50332XT">
    <property type="taxonomic scope" value="Bacteria"/>
</dbReference>
<dbReference type="Proteomes" id="UP000028492">
    <property type="component" value="Chromosome"/>
</dbReference>
<name>A0A075UWR7_9PSEU</name>
<gene>
    <name evidence="1" type="ORF">AJAP_23040</name>
</gene>
<evidence type="ECO:0000313" key="2">
    <source>
        <dbReference type="Proteomes" id="UP000028492"/>
    </source>
</evidence>
<dbReference type="KEGG" id="aja:AJAP_23040"/>
<keyword evidence="2" id="KW-1185">Reference proteome</keyword>
<evidence type="ECO:0000313" key="1">
    <source>
        <dbReference type="EMBL" id="AIG77463.1"/>
    </source>
</evidence>
<dbReference type="AlphaFoldDB" id="A0A075UWR7"/>
<dbReference type="HOGENOM" id="CLU_1188494_0_0_11"/>
<proteinExistence type="predicted"/>
<dbReference type="STRING" id="208439.AJAP_23040"/>
<dbReference type="EMBL" id="CP008953">
    <property type="protein sequence ID" value="AIG77463.1"/>
    <property type="molecule type" value="Genomic_DNA"/>
</dbReference>
<protein>
    <submittedName>
        <fullName evidence="1">Uncharacterized protein</fullName>
    </submittedName>
</protein>